<organism evidence="1 2">
    <name type="scientific">Desulfofundulus kuznetsovii (strain DSM 6115 / VKM B-1805 / 17)</name>
    <name type="common">Desulfotomaculum kuznetsovii</name>
    <dbReference type="NCBI Taxonomy" id="760568"/>
    <lineage>
        <taxon>Bacteria</taxon>
        <taxon>Bacillati</taxon>
        <taxon>Bacillota</taxon>
        <taxon>Clostridia</taxon>
        <taxon>Eubacteriales</taxon>
        <taxon>Peptococcaceae</taxon>
        <taxon>Desulfofundulus</taxon>
    </lineage>
</organism>
<gene>
    <name evidence="1" type="ordered locus">Desku_0770</name>
</gene>
<dbReference type="KEGG" id="dku:Desku_0770"/>
<reference evidence="2" key="1">
    <citation type="submission" date="2011-05" db="EMBL/GenBank/DDBJ databases">
        <title>Complete sequence of Desulfotomaculum kuznetsovii DSM 6115.</title>
        <authorList>
            <person name="Lucas S."/>
            <person name="Han J."/>
            <person name="Lapidus A."/>
            <person name="Cheng J.-F."/>
            <person name="Goodwin L."/>
            <person name="Pitluck S."/>
            <person name="Peters L."/>
            <person name="Mikhailova N."/>
            <person name="Lu M."/>
            <person name="Saunders E."/>
            <person name="Han C."/>
            <person name="Tapia R."/>
            <person name="Land M."/>
            <person name="Hauser L."/>
            <person name="Kyrpides N."/>
            <person name="Ivanova N."/>
            <person name="Pagani I."/>
            <person name="Nazina T."/>
            <person name="Ivanova A."/>
            <person name="Parshina S."/>
            <person name="Kuever J."/>
            <person name="Muyzer G."/>
            <person name="Plugge C."/>
            <person name="Stams A."/>
            <person name="Woyke T."/>
        </authorList>
    </citation>
    <scope>NUCLEOTIDE SEQUENCE [LARGE SCALE GENOMIC DNA]</scope>
    <source>
        <strain evidence="2">DSM 6115 / VKM B-1805 / 17</strain>
    </source>
</reference>
<evidence type="ECO:0000313" key="2">
    <source>
        <dbReference type="Proteomes" id="UP000009229"/>
    </source>
</evidence>
<sequence length="62" mass="7155">MCCEQVGKEMDKLIAEKLMGWKVIGSDSEGWWTPNRFAYIVPPPLYRSGECVTTPYPFRGRE</sequence>
<protein>
    <submittedName>
        <fullName evidence="1">Uncharacterized protein</fullName>
    </submittedName>
</protein>
<name>A0AAU8PBD7_DESK7</name>
<keyword evidence="2" id="KW-1185">Reference proteome</keyword>
<evidence type="ECO:0000313" key="1">
    <source>
        <dbReference type="EMBL" id="AEG14376.1"/>
    </source>
</evidence>
<dbReference type="AlphaFoldDB" id="A0AAU8PBD7"/>
<dbReference type="EMBL" id="CP002770">
    <property type="protein sequence ID" value="AEG14376.1"/>
    <property type="molecule type" value="Genomic_DNA"/>
</dbReference>
<dbReference type="Proteomes" id="UP000009229">
    <property type="component" value="Chromosome"/>
</dbReference>
<proteinExistence type="predicted"/>
<accession>A0AAU8PBD7</accession>